<dbReference type="InterPro" id="IPR053140">
    <property type="entry name" value="GDSL_Rv0518-like"/>
</dbReference>
<dbReference type="RefSeq" id="WP_256321397.1">
    <property type="nucleotide sequence ID" value="NZ_JANGCN010000001.1"/>
</dbReference>
<dbReference type="PROSITE" id="PS51257">
    <property type="entry name" value="PROKAR_LIPOPROTEIN"/>
    <property type="match status" value="1"/>
</dbReference>
<accession>A0AAW5KEG2</accession>
<dbReference type="PANTHER" id="PTHR43784">
    <property type="entry name" value="GDSL-LIKE LIPASE/ACYLHYDROLASE, PUTATIVE (AFU_ORTHOLOGUE AFUA_2G00820)-RELATED"/>
    <property type="match status" value="1"/>
</dbReference>
<dbReference type="CDD" id="cd00229">
    <property type="entry name" value="SGNH_hydrolase"/>
    <property type="match status" value="1"/>
</dbReference>
<dbReference type="PANTHER" id="PTHR43784:SF2">
    <property type="entry name" value="GDSL-LIKE LIPASE_ACYLHYDROLASE, PUTATIVE (AFU_ORTHOLOGUE AFUA_2G00820)-RELATED"/>
    <property type="match status" value="1"/>
</dbReference>
<evidence type="ECO:0000256" key="1">
    <source>
        <dbReference type="SAM" id="SignalP"/>
    </source>
</evidence>
<evidence type="ECO:0000313" key="4">
    <source>
        <dbReference type="Proteomes" id="UP001206236"/>
    </source>
</evidence>
<dbReference type="AlphaFoldDB" id="A0AAW5KEG2"/>
<dbReference type="GO" id="GO:0016787">
    <property type="term" value="F:hydrolase activity"/>
    <property type="evidence" value="ECO:0007669"/>
    <property type="project" value="UniProtKB-KW"/>
</dbReference>
<name>A0AAW5KEG2_9FIRM</name>
<feature type="chain" id="PRO_5043845923" evidence="1">
    <location>
        <begin position="20"/>
        <end position="414"/>
    </location>
</feature>
<gene>
    <name evidence="3" type="ORF">NE632_00915</name>
</gene>
<proteinExistence type="predicted"/>
<dbReference type="InterPro" id="IPR013830">
    <property type="entry name" value="SGNH_hydro"/>
</dbReference>
<sequence>MKKVISLIMAAALSLSAVACGQSADSSVADKSSSKADEKPAVESCKIADDKFDTYVSNTYVATGNNFVVKKANEVTYRAYFPLEEYEELEYAFYFSNTVDSTYNADGKQAFAGKEGGEYEISSAYVCDGGTGPDDEITSRTEVTFDGAGSKKVAPAETFWSDPVTLNIPEDHYLVWEWTVTGRDIPCNKMSNLTSTASSKNGSDFTHCDDVPLPLLIGAKRDVKYRVTAIGDSITQGCMTDFMAYEFWAARIAKELGSDYAFWNCGLGWARASDCSQKGNWLGRALNSDIMIVAFGTNDIVSGEYGGDGGNNADEVNGYISTILEQSQAAGCKTILFNAPPQDYDEEHEAVRTALNDTEKQTAEKYGAEYFDFAAQLSTPENPAGALYGGHPNGEGGEAVCEAFMKQFAELLGK</sequence>
<dbReference type="SUPFAM" id="SSF52266">
    <property type="entry name" value="SGNH hydrolase"/>
    <property type="match status" value="1"/>
</dbReference>
<dbReference type="Proteomes" id="UP001206236">
    <property type="component" value="Unassembled WGS sequence"/>
</dbReference>
<dbReference type="Gene3D" id="3.40.50.1110">
    <property type="entry name" value="SGNH hydrolase"/>
    <property type="match status" value="1"/>
</dbReference>
<protein>
    <submittedName>
        <fullName evidence="3">SGNH/GDSL hydrolase family protein</fullName>
    </submittedName>
</protein>
<evidence type="ECO:0000313" key="3">
    <source>
        <dbReference type="EMBL" id="MCQ5151855.1"/>
    </source>
</evidence>
<dbReference type="EMBL" id="JANGCN010000001">
    <property type="protein sequence ID" value="MCQ5151855.1"/>
    <property type="molecule type" value="Genomic_DNA"/>
</dbReference>
<keyword evidence="3" id="KW-0378">Hydrolase</keyword>
<organism evidence="3 4">
    <name type="scientific">Ruminococcus bicirculans</name>
    <name type="common">ex Wegman et al. 2014</name>
    <dbReference type="NCBI Taxonomy" id="1160721"/>
    <lineage>
        <taxon>Bacteria</taxon>
        <taxon>Bacillati</taxon>
        <taxon>Bacillota</taxon>
        <taxon>Clostridia</taxon>
        <taxon>Eubacteriales</taxon>
        <taxon>Oscillospiraceae</taxon>
        <taxon>Ruminococcus</taxon>
    </lineage>
</organism>
<evidence type="ECO:0000259" key="2">
    <source>
        <dbReference type="Pfam" id="PF13472"/>
    </source>
</evidence>
<keyword evidence="1" id="KW-0732">Signal</keyword>
<dbReference type="Pfam" id="PF13472">
    <property type="entry name" value="Lipase_GDSL_2"/>
    <property type="match status" value="1"/>
</dbReference>
<dbReference type="InterPro" id="IPR036514">
    <property type="entry name" value="SGNH_hydro_sf"/>
</dbReference>
<comment type="caution">
    <text evidence="3">The sequence shown here is derived from an EMBL/GenBank/DDBJ whole genome shotgun (WGS) entry which is preliminary data.</text>
</comment>
<reference evidence="3" key="1">
    <citation type="submission" date="2022-06" db="EMBL/GenBank/DDBJ databases">
        <title>Isolation of gut microbiota from human fecal samples.</title>
        <authorList>
            <person name="Pamer E.G."/>
            <person name="Barat B."/>
            <person name="Waligurski E."/>
            <person name="Medina S."/>
            <person name="Paddock L."/>
            <person name="Mostad J."/>
        </authorList>
    </citation>
    <scope>NUCLEOTIDE SEQUENCE</scope>
    <source>
        <strain evidence="3">DFI.5.57</strain>
    </source>
</reference>
<feature type="signal peptide" evidence="1">
    <location>
        <begin position="1"/>
        <end position="19"/>
    </location>
</feature>
<feature type="domain" description="SGNH hydrolase-type esterase" evidence="2">
    <location>
        <begin position="229"/>
        <end position="396"/>
    </location>
</feature>